<dbReference type="PANTHER" id="PTHR45679">
    <property type="entry name" value="ER DEGRADATION-ENHANCING ALPHA-MANNOSIDASE-LIKE PROTEIN 2"/>
    <property type="match status" value="1"/>
</dbReference>
<evidence type="ECO:0000256" key="3">
    <source>
        <dbReference type="ARBA" id="ARBA00022824"/>
    </source>
</evidence>
<comment type="caution">
    <text evidence="7">The sequence shown here is derived from an EMBL/GenBank/DDBJ whole genome shotgun (WGS) entry which is preliminary data.</text>
</comment>
<evidence type="ECO:0000256" key="4">
    <source>
        <dbReference type="ARBA" id="ARBA00023180"/>
    </source>
</evidence>
<keyword evidence="5" id="KW-0326">Glycosidase</keyword>
<dbReference type="PANTHER" id="PTHR45679:SF6">
    <property type="entry name" value="ER DEGRADATION-ENHANCING ALPHA-MANNOSIDASE-LIKE PROTEIN 2"/>
    <property type="match status" value="1"/>
</dbReference>
<gene>
    <name evidence="7" type="ORF">M0813_00003</name>
</gene>
<dbReference type="InterPro" id="IPR010916">
    <property type="entry name" value="TonB_box_CS"/>
</dbReference>
<evidence type="ECO:0000256" key="1">
    <source>
        <dbReference type="ARBA" id="ARBA00004240"/>
    </source>
</evidence>
<dbReference type="SUPFAM" id="SSF48225">
    <property type="entry name" value="Seven-hairpin glycosidases"/>
    <property type="match status" value="1"/>
</dbReference>
<organism evidence="7 8">
    <name type="scientific">Anaeramoeba flamelloides</name>
    <dbReference type="NCBI Taxonomy" id="1746091"/>
    <lineage>
        <taxon>Eukaryota</taxon>
        <taxon>Metamonada</taxon>
        <taxon>Anaeramoebidae</taxon>
        <taxon>Anaeramoeba</taxon>
    </lineage>
</organism>
<keyword evidence="3" id="KW-0256">Endoplasmic reticulum</keyword>
<accession>A0ABQ8YWC1</accession>
<keyword evidence="4" id="KW-0325">Glycoprotein</keyword>
<reference evidence="7" key="1">
    <citation type="submission" date="2022-08" db="EMBL/GenBank/DDBJ databases">
        <title>Novel sulfate-reducing endosymbionts in the free-living metamonad Anaeramoeba.</title>
        <authorList>
            <person name="Jerlstrom-Hultqvist J."/>
            <person name="Cepicka I."/>
            <person name="Gallot-Lavallee L."/>
            <person name="Salas-Leiva D."/>
            <person name="Curtis B.A."/>
            <person name="Zahonova K."/>
            <person name="Pipaliya S."/>
            <person name="Dacks J."/>
            <person name="Roger A.J."/>
        </authorList>
    </citation>
    <scope>NUCLEOTIDE SEQUENCE</scope>
    <source>
        <strain evidence="7">Schooner1</strain>
    </source>
</reference>
<dbReference type="Gene3D" id="1.50.10.10">
    <property type="match status" value="1"/>
</dbReference>
<dbReference type="InterPro" id="IPR001382">
    <property type="entry name" value="Glyco_hydro_47"/>
</dbReference>
<dbReference type="PROSITE" id="PS00430">
    <property type="entry name" value="TONB_DEPENDENT_REC_1"/>
    <property type="match status" value="1"/>
</dbReference>
<dbReference type="InterPro" id="IPR012341">
    <property type="entry name" value="6hp_glycosidase-like_sf"/>
</dbReference>
<protein>
    <recommendedName>
        <fullName evidence="5">alpha-1,2-Mannosidase</fullName>
        <ecNumber evidence="5">3.2.1.-</ecNumber>
    </recommendedName>
</protein>
<sequence>MIQTKSGTVLVVVLTLFFLLLATKANSLSIDTSLAKDVVHKEFKRVFKFYMGHAFPHDLLLPANCKWKDQYGGNAMTLIDNLDTLIVFGEKATFAHALERLKEMSLPNFKVDVNVNCFESNIRFMGGLLSAHLQAKNLTITDRSGYLLQKAAELGAQLLPAFATPTGIPFGSINFRDGVHPNESNRTSLASAGTYTLEWGMLSKLTKNPVYYRKARGSIDSLWASRTKDGLLSEEINIKSGNWSSNLAGIGGNSDSYFEYLLKSGVMYNDDELLGMFQESRQVIDRYLRFNRVWFRDVSIYNIFEQRYVFSSLMAFWPGVELLSGRDKIARDMVDSYYQMWRKFGGLPEGYKLNQNSLIEKFTSYYLRPELIESIYYLYTKTQDPWYILIAKDILFGLLSLNKAKCGFASRDLYHNKLKNEMDSFFLSETLKYLYLIFDKENFINKGNYIFSTEAHYFPVLPKFDSEKNFKNFKSESHLNHRNPYLLYEKPPKLNCLKKGVLFDPKVNQKNKYKWKSCKRIKPFREKLSIMGLDFIENKHSKYTGVNALRGYSNNYGIPTGFN</sequence>
<comment type="similarity">
    <text evidence="2 5">Belongs to the glycosyl hydrolase 47 family.</text>
</comment>
<name>A0ABQ8YWC1_9EUKA</name>
<dbReference type="InterPro" id="IPR044674">
    <property type="entry name" value="EDEM1/2/3"/>
</dbReference>
<comment type="subcellular location">
    <subcellularLocation>
        <location evidence="1">Endoplasmic reticulum</location>
    </subcellularLocation>
</comment>
<evidence type="ECO:0000256" key="2">
    <source>
        <dbReference type="ARBA" id="ARBA00007658"/>
    </source>
</evidence>
<dbReference type="Proteomes" id="UP001150062">
    <property type="component" value="Unassembled WGS sequence"/>
</dbReference>
<evidence type="ECO:0000256" key="5">
    <source>
        <dbReference type="RuleBase" id="RU361193"/>
    </source>
</evidence>
<feature type="signal peptide" evidence="6">
    <location>
        <begin position="1"/>
        <end position="27"/>
    </location>
</feature>
<dbReference type="Pfam" id="PF01532">
    <property type="entry name" value="Glyco_hydro_47"/>
    <property type="match status" value="1"/>
</dbReference>
<dbReference type="EMBL" id="JAOAOG010000103">
    <property type="protein sequence ID" value="KAJ6248850.1"/>
    <property type="molecule type" value="Genomic_DNA"/>
</dbReference>
<evidence type="ECO:0000313" key="8">
    <source>
        <dbReference type="Proteomes" id="UP001150062"/>
    </source>
</evidence>
<feature type="chain" id="PRO_5047363192" description="alpha-1,2-Mannosidase" evidence="6">
    <location>
        <begin position="28"/>
        <end position="563"/>
    </location>
</feature>
<keyword evidence="8" id="KW-1185">Reference proteome</keyword>
<dbReference type="EC" id="3.2.1.-" evidence="5"/>
<keyword evidence="6" id="KW-0732">Signal</keyword>
<keyword evidence="5" id="KW-0378">Hydrolase</keyword>
<evidence type="ECO:0000256" key="6">
    <source>
        <dbReference type="SAM" id="SignalP"/>
    </source>
</evidence>
<evidence type="ECO:0000313" key="7">
    <source>
        <dbReference type="EMBL" id="KAJ6248850.1"/>
    </source>
</evidence>
<dbReference type="InterPro" id="IPR036026">
    <property type="entry name" value="Seven-hairpin_glycosidases"/>
</dbReference>
<dbReference type="PRINTS" id="PR00747">
    <property type="entry name" value="GLYHDRLASE47"/>
</dbReference>
<proteinExistence type="inferred from homology"/>